<dbReference type="RefSeq" id="XP_052948782.1">
    <property type="nucleotide sequence ID" value="XM_053088249.1"/>
</dbReference>
<dbReference type="GeneID" id="77727454"/>
<organism evidence="3 4">
    <name type="scientific">Dioszegia hungarica</name>
    <dbReference type="NCBI Taxonomy" id="4972"/>
    <lineage>
        <taxon>Eukaryota</taxon>
        <taxon>Fungi</taxon>
        <taxon>Dikarya</taxon>
        <taxon>Basidiomycota</taxon>
        <taxon>Agaricomycotina</taxon>
        <taxon>Tremellomycetes</taxon>
        <taxon>Tremellales</taxon>
        <taxon>Bulleribasidiaceae</taxon>
        <taxon>Dioszegia</taxon>
    </lineage>
</organism>
<dbReference type="EMBL" id="JAKWFO010000002">
    <property type="protein sequence ID" value="KAI9639005.1"/>
    <property type="molecule type" value="Genomic_DNA"/>
</dbReference>
<dbReference type="SUPFAM" id="SSF81383">
    <property type="entry name" value="F-box domain"/>
    <property type="match status" value="1"/>
</dbReference>
<dbReference type="InterPro" id="IPR036047">
    <property type="entry name" value="F-box-like_dom_sf"/>
</dbReference>
<dbReference type="CDD" id="cd09917">
    <property type="entry name" value="F-box_SF"/>
    <property type="match status" value="1"/>
</dbReference>
<evidence type="ECO:0000259" key="2">
    <source>
        <dbReference type="Pfam" id="PF00646"/>
    </source>
</evidence>
<evidence type="ECO:0000313" key="3">
    <source>
        <dbReference type="EMBL" id="KAI9639005.1"/>
    </source>
</evidence>
<gene>
    <name evidence="3" type="ORF">MKK02DRAFT_31269</name>
</gene>
<sequence>MPPGKQSKHEASPIPSAPAGSTTSQTPPATDSTTPSASQSTSDQPSAPPRSAANEVYLVPEIRQSILAYLDKVDVTRFMRVEKKAVFDAAKELYRVVDLGRVRNKMSMTTLRQRTYCAAVTEVQISPADIAKSKPLRAKLGIASLKGDRLMERLQGYQTRVCRMLLEDLRRKCPNLRKITYTPSSSWPDNRERWVAFIDSARTPYDTAKKTTATLGSGTIVAFRTCIVDVSSHRPSDYFASNPVAQLTPPSTDYAVQQVFNLELRHRSGQYSDLWLAHLREESSYSHLYQEIGLGELPVKLSDITRLYQLQISEGGKERLACIRAPHTLPYSLSSFDEFAHIASSSLTELHLAGASYPPVHEHHLLISFAEIPSLIEIIGSHLTRLQVLSIPLRGIESAESVCRGMLRPDTLSRRGTLAYIRVLAGSSDTSIFNILRVLSVLGTSKLGSLEIETYEHRIWPRSEQMPFISHLRSHLSTVDFRSIGVTILADVRRLEYNADGTPRSLAGTRASALVDRLLAIGTLVPSIALSSFQKALQGWKEVVEVFQGTGWQAETVDKARSCLAEWRRTRAESAEAWEDMGEPSIWASAAGVEAGPRLSPSPPVPPSRVISRTGSSHTPTRRANKRAKKAITPESPLPAAAIPPSAQATAPIAVPAESHESDIKKYGILGYPEIRQHILGYLSHQDLQTFMRVCRRFVFDVAQRFWKSVSFLVMRTKMSTKTERRLTYCAAVTKVYVREGDIPDGMLRAMGIQPAEASRRLKGYSPELCAYLIDVIRKKCPGVRRVVYEEEEPEQNGWWVAHIDPPPLAEVVNGISMAPTSIANTGTVEIVRIHRPDHTSCPQSPSAWSKPPSAGYSVQSRFNLQPSLPDPLAPAASSQTWLKAMRGDNIFGNIYDTANFGDLPVELGDVTRLYQLQSKAGHTQRLSRISAPHGTEGAEATCRTMLSPDTLSQRGSISELHIHTPPMQGPRFNLLRAVLPACTDRPVLWVLPLYYPWGHGIRHYADPRQAQYISFMRNQSPTRQRHLSVVDFTTLGADIFYAVTNLQFHADGRPKHRAETKATEWASTLRPLEALVPRMRASGAALADAMQDCLDRSADHYESISCLATPSEMADGASALQEA</sequence>
<dbReference type="Pfam" id="PF00646">
    <property type="entry name" value="F-box"/>
    <property type="match status" value="1"/>
</dbReference>
<protein>
    <recommendedName>
        <fullName evidence="2">F-box domain-containing protein</fullName>
    </recommendedName>
</protein>
<proteinExistence type="predicted"/>
<feature type="region of interest" description="Disordered" evidence="1">
    <location>
        <begin position="594"/>
        <end position="631"/>
    </location>
</feature>
<feature type="region of interest" description="Disordered" evidence="1">
    <location>
        <begin position="1"/>
        <end position="51"/>
    </location>
</feature>
<name>A0AA38HER3_9TREE</name>
<dbReference type="AlphaFoldDB" id="A0AA38HER3"/>
<keyword evidence="4" id="KW-1185">Reference proteome</keyword>
<evidence type="ECO:0000256" key="1">
    <source>
        <dbReference type="SAM" id="MobiDB-lite"/>
    </source>
</evidence>
<comment type="caution">
    <text evidence="3">The sequence shown here is derived from an EMBL/GenBank/DDBJ whole genome shotgun (WGS) entry which is preliminary data.</text>
</comment>
<feature type="compositionally biased region" description="Basic residues" evidence="1">
    <location>
        <begin position="620"/>
        <end position="630"/>
    </location>
</feature>
<dbReference type="Proteomes" id="UP001164286">
    <property type="component" value="Unassembled WGS sequence"/>
</dbReference>
<dbReference type="InterPro" id="IPR001810">
    <property type="entry name" value="F-box_dom"/>
</dbReference>
<reference evidence="3" key="1">
    <citation type="journal article" date="2022" name="G3 (Bethesda)">
        <title>High quality genome of the basidiomycete yeast Dioszegia hungarica PDD-24b-2 isolated from cloud water.</title>
        <authorList>
            <person name="Jarrige D."/>
            <person name="Haridas S."/>
            <person name="Bleykasten-Grosshans C."/>
            <person name="Joly M."/>
            <person name="Nadalig T."/>
            <person name="Sancelme M."/>
            <person name="Vuilleumier S."/>
            <person name="Grigoriev I.V."/>
            <person name="Amato P."/>
            <person name="Bringel F."/>
        </authorList>
    </citation>
    <scope>NUCLEOTIDE SEQUENCE</scope>
    <source>
        <strain evidence="3">PDD-24b-2</strain>
    </source>
</reference>
<feature type="domain" description="F-box" evidence="2">
    <location>
        <begin position="674"/>
        <end position="698"/>
    </location>
</feature>
<feature type="compositionally biased region" description="Low complexity" evidence="1">
    <location>
        <begin position="21"/>
        <end position="45"/>
    </location>
</feature>
<accession>A0AA38HER3</accession>
<evidence type="ECO:0000313" key="4">
    <source>
        <dbReference type="Proteomes" id="UP001164286"/>
    </source>
</evidence>